<name>A0ABW6IK72_9CYAN</name>
<evidence type="ECO:0000313" key="4">
    <source>
        <dbReference type="Proteomes" id="UP001600165"/>
    </source>
</evidence>
<accession>A0ABW6IK72</accession>
<sequence>MTYILDTNVCIKILNGDNRLVTQKLAQQKPENIYISIITQLELFYGAYRGCRVS</sequence>
<dbReference type="Proteomes" id="UP001600165">
    <property type="component" value="Unassembled WGS sequence"/>
</dbReference>
<dbReference type="Gene3D" id="3.40.50.1010">
    <property type="entry name" value="5'-nuclease"/>
    <property type="match status" value="1"/>
</dbReference>
<evidence type="ECO:0000313" key="3">
    <source>
        <dbReference type="EMBL" id="MFE4108636.1"/>
    </source>
</evidence>
<feature type="domain" description="PIN" evidence="1">
    <location>
        <begin position="3"/>
        <end position="49"/>
    </location>
</feature>
<evidence type="ECO:0000313" key="2">
    <source>
        <dbReference type="EMBL" id="MFE4108633.1"/>
    </source>
</evidence>
<dbReference type="CDD" id="cd09881">
    <property type="entry name" value="PIN_VapC4-5_FitB-like"/>
    <property type="match status" value="1"/>
</dbReference>
<protein>
    <submittedName>
        <fullName evidence="2">Type II toxin-antitoxin system VapC family toxin</fullName>
    </submittedName>
</protein>
<dbReference type="SUPFAM" id="SSF88723">
    <property type="entry name" value="PIN domain-like"/>
    <property type="match status" value="1"/>
</dbReference>
<gene>
    <name evidence="2" type="ORF">ACFVKH_20345</name>
    <name evidence="3" type="ORF">ACFVKH_20360</name>
</gene>
<comment type="caution">
    <text evidence="2">The sequence shown here is derived from an EMBL/GenBank/DDBJ whole genome shotgun (WGS) entry which is preliminary data.</text>
</comment>
<keyword evidence="4" id="KW-1185">Reference proteome</keyword>
<evidence type="ECO:0000259" key="1">
    <source>
        <dbReference type="Pfam" id="PF01850"/>
    </source>
</evidence>
<dbReference type="Pfam" id="PF01850">
    <property type="entry name" value="PIN"/>
    <property type="match status" value="1"/>
</dbReference>
<dbReference type="InterPro" id="IPR002716">
    <property type="entry name" value="PIN_dom"/>
</dbReference>
<organism evidence="2 4">
    <name type="scientific">Almyronema epifaneia S1</name>
    <dbReference type="NCBI Taxonomy" id="2991925"/>
    <lineage>
        <taxon>Bacteria</taxon>
        <taxon>Bacillati</taxon>
        <taxon>Cyanobacteriota</taxon>
        <taxon>Cyanophyceae</taxon>
        <taxon>Nodosilineales</taxon>
        <taxon>Nodosilineaceae</taxon>
        <taxon>Almyronema</taxon>
        <taxon>Almyronema epifaneia</taxon>
    </lineage>
</organism>
<dbReference type="RefSeq" id="WP_377968257.1">
    <property type="nucleotide sequence ID" value="NZ_JBHZOL010000121.1"/>
</dbReference>
<dbReference type="EMBL" id="JBHZOL010000121">
    <property type="protein sequence ID" value="MFE4108633.1"/>
    <property type="molecule type" value="Genomic_DNA"/>
</dbReference>
<dbReference type="EMBL" id="JBHZOL010000121">
    <property type="protein sequence ID" value="MFE4108636.1"/>
    <property type="molecule type" value="Genomic_DNA"/>
</dbReference>
<reference evidence="2 4" key="1">
    <citation type="submission" date="2024-10" db="EMBL/GenBank/DDBJ databases">
        <authorList>
            <person name="Ratan Roy A."/>
            <person name="Morales Sandoval P.H."/>
            <person name="De Los Santos Villalobos S."/>
            <person name="Chakraborty S."/>
            <person name="Mukherjee J."/>
        </authorList>
    </citation>
    <scope>NUCLEOTIDE SEQUENCE [LARGE SCALE GENOMIC DNA]</scope>
    <source>
        <strain evidence="2 4">S1</strain>
    </source>
</reference>
<proteinExistence type="predicted"/>
<dbReference type="InterPro" id="IPR029060">
    <property type="entry name" value="PIN-like_dom_sf"/>
</dbReference>